<evidence type="ECO:0000256" key="1">
    <source>
        <dbReference type="ARBA" id="ARBA00022801"/>
    </source>
</evidence>
<dbReference type="GO" id="GO:0016787">
    <property type="term" value="F:hydrolase activity"/>
    <property type="evidence" value="ECO:0007669"/>
    <property type="project" value="UniProtKB-KW"/>
</dbReference>
<gene>
    <name evidence="4" type="ORF">S01H4_19803</name>
</gene>
<evidence type="ECO:0000259" key="3">
    <source>
        <dbReference type="PROSITE" id="PS51194"/>
    </source>
</evidence>
<dbReference type="CDD" id="cd18793">
    <property type="entry name" value="SF2_C_SNF"/>
    <property type="match status" value="1"/>
</dbReference>
<evidence type="ECO:0000313" key="4">
    <source>
        <dbReference type="EMBL" id="GAG59077.1"/>
    </source>
</evidence>
<dbReference type="Pfam" id="PF00271">
    <property type="entry name" value="Helicase_C"/>
    <property type="match status" value="1"/>
</dbReference>
<protein>
    <recommendedName>
        <fullName evidence="5">Helicase C-terminal domain-containing protein</fullName>
    </recommendedName>
</protein>
<reference evidence="4" key="1">
    <citation type="journal article" date="2014" name="Front. Microbiol.">
        <title>High frequency of phylogenetically diverse reductive dehalogenase-homologous genes in deep subseafloor sedimentary metagenomes.</title>
        <authorList>
            <person name="Kawai M."/>
            <person name="Futagami T."/>
            <person name="Toyoda A."/>
            <person name="Takaki Y."/>
            <person name="Nishi S."/>
            <person name="Hori S."/>
            <person name="Arai W."/>
            <person name="Tsubouchi T."/>
            <person name="Morono Y."/>
            <person name="Uchiyama I."/>
            <person name="Ito T."/>
            <person name="Fujiyama A."/>
            <person name="Inagaki F."/>
            <person name="Takami H."/>
        </authorList>
    </citation>
    <scope>NUCLEOTIDE SEQUENCE</scope>
    <source>
        <strain evidence="4">Expedition CK06-06</strain>
    </source>
</reference>
<dbReference type="Gene3D" id="3.40.50.10810">
    <property type="entry name" value="Tandem AAA-ATPase domain"/>
    <property type="match status" value="1"/>
</dbReference>
<proteinExistence type="predicted"/>
<dbReference type="PROSITE" id="PS51194">
    <property type="entry name" value="HELICASE_CTER"/>
    <property type="match status" value="1"/>
</dbReference>
<dbReference type="Gene3D" id="3.40.50.300">
    <property type="entry name" value="P-loop containing nucleotide triphosphate hydrolases"/>
    <property type="match status" value="1"/>
</dbReference>
<accession>X0ZLX2</accession>
<comment type="caution">
    <text evidence="4">The sequence shown here is derived from an EMBL/GenBank/DDBJ whole genome shotgun (WGS) entry which is preliminary data.</text>
</comment>
<feature type="domain" description="Helicase ATP-binding" evidence="2">
    <location>
        <begin position="1"/>
        <end position="71"/>
    </location>
</feature>
<evidence type="ECO:0008006" key="5">
    <source>
        <dbReference type="Google" id="ProtNLM"/>
    </source>
</evidence>
<feature type="non-terminal residue" evidence="4">
    <location>
        <position position="392"/>
    </location>
</feature>
<sequence length="392" mass="46090">GGSLKEVSLVVVDESHNFRNPLSNRWENLFNLLEEIRKENQKKPYVLFLTATPINNTLWDLYWQIMLMLYSNQKAFLKQGITGIFEYFKNVEKRQDPALLNDLLNEISIRRTRNFIKDNYPDAEINGSLINFPERVLENVDYELEKTYQGMYKDISHIITEELTMAYYRILEYKKVEKLSTEEEMLKGRMIALEGIFKTILLKRLESSVEAFRKSVDNQIKFLEKLGRFLEKGKLLRKELFNKYVVGLDEESAEEIKIKLEDINLDDYDKEELFDDIKKDEQLLKKIYKKVAPITPEKDAKLIKFKDMLYELAKKGQIVVFTYYADTLGYISQDLKEDLKFKKFNIESISGKVPSTKRGEIIDEFFSKKTDILLSTDVLSEGMNLQTAQFVI</sequence>
<dbReference type="PANTHER" id="PTHR45766">
    <property type="entry name" value="DNA ANNEALING HELICASE AND ENDONUCLEASE ZRANB3 FAMILY MEMBER"/>
    <property type="match status" value="1"/>
</dbReference>
<dbReference type="PANTHER" id="PTHR45766:SF6">
    <property type="entry name" value="SWI_SNF-RELATED MATRIX-ASSOCIATED ACTIN-DEPENDENT REGULATOR OF CHROMATIN SUBFAMILY A-LIKE PROTEIN 1"/>
    <property type="match status" value="1"/>
</dbReference>
<feature type="non-terminal residue" evidence="4">
    <location>
        <position position="1"/>
    </location>
</feature>
<dbReference type="SUPFAM" id="SSF52540">
    <property type="entry name" value="P-loop containing nucleoside triphosphate hydrolases"/>
    <property type="match status" value="1"/>
</dbReference>
<dbReference type="InterPro" id="IPR027417">
    <property type="entry name" value="P-loop_NTPase"/>
</dbReference>
<organism evidence="4">
    <name type="scientific">marine sediment metagenome</name>
    <dbReference type="NCBI Taxonomy" id="412755"/>
    <lineage>
        <taxon>unclassified sequences</taxon>
        <taxon>metagenomes</taxon>
        <taxon>ecological metagenomes</taxon>
    </lineage>
</organism>
<dbReference type="InterPro" id="IPR038718">
    <property type="entry name" value="SNF2-like_sf"/>
</dbReference>
<dbReference type="InterPro" id="IPR001650">
    <property type="entry name" value="Helicase_C-like"/>
</dbReference>
<name>X0ZLX2_9ZZZZ</name>
<dbReference type="InterPro" id="IPR014001">
    <property type="entry name" value="Helicase_ATP-bd"/>
</dbReference>
<feature type="domain" description="Helicase C-terminal" evidence="3">
    <location>
        <begin position="304"/>
        <end position="392"/>
    </location>
</feature>
<dbReference type="AlphaFoldDB" id="X0ZLX2"/>
<dbReference type="EMBL" id="BART01008857">
    <property type="protein sequence ID" value="GAG59077.1"/>
    <property type="molecule type" value="Genomic_DNA"/>
</dbReference>
<dbReference type="PROSITE" id="PS51192">
    <property type="entry name" value="HELICASE_ATP_BIND_1"/>
    <property type="match status" value="1"/>
</dbReference>
<evidence type="ECO:0000259" key="2">
    <source>
        <dbReference type="PROSITE" id="PS51192"/>
    </source>
</evidence>
<keyword evidence="1" id="KW-0378">Hydrolase</keyword>
<dbReference type="InterPro" id="IPR049730">
    <property type="entry name" value="SNF2/RAD54-like_C"/>
</dbReference>